<dbReference type="GO" id="GO:0065002">
    <property type="term" value="P:intracellular protein transmembrane transport"/>
    <property type="evidence" value="ECO:0007669"/>
    <property type="project" value="TreeGrafter"/>
</dbReference>
<keyword evidence="2 5" id="KW-0812">Transmembrane</keyword>
<feature type="region of interest" description="Disordered" evidence="6">
    <location>
        <begin position="341"/>
        <end position="391"/>
    </location>
</feature>
<gene>
    <name evidence="5 8" type="primary">tatC</name>
    <name evidence="8" type="ORF">MiSe_32290</name>
</gene>
<comment type="similarity">
    <text evidence="5">Belongs to the TatC family.</text>
</comment>
<dbReference type="Proteomes" id="UP001050975">
    <property type="component" value="Unassembled WGS sequence"/>
</dbReference>
<dbReference type="EMBL" id="BLAY01000045">
    <property type="protein sequence ID" value="GET38471.1"/>
    <property type="molecule type" value="Genomic_DNA"/>
</dbReference>
<protein>
    <recommendedName>
        <fullName evidence="5">Sec-independent protein translocase protein TatC</fullName>
    </recommendedName>
</protein>
<keyword evidence="3 5" id="KW-1133">Transmembrane helix</keyword>
<comment type="subcellular location">
    <subcellularLocation>
        <location evidence="5">Cell membrane</location>
        <topology evidence="5">Multi-pass membrane protein</topology>
    </subcellularLocation>
    <subcellularLocation>
        <location evidence="1">Membrane</location>
        <topology evidence="1">Multi-pass membrane protein</topology>
    </subcellularLocation>
</comment>
<evidence type="ECO:0000256" key="3">
    <source>
        <dbReference type="ARBA" id="ARBA00022989"/>
    </source>
</evidence>
<dbReference type="NCBIfam" id="TIGR00945">
    <property type="entry name" value="tatC"/>
    <property type="match status" value="1"/>
</dbReference>
<comment type="caution">
    <text evidence="8">The sequence shown here is derived from an EMBL/GenBank/DDBJ whole genome shotgun (WGS) entry which is preliminary data.</text>
</comment>
<dbReference type="GO" id="GO:0009977">
    <property type="term" value="F:proton motive force dependent protein transmembrane transporter activity"/>
    <property type="evidence" value="ECO:0007669"/>
    <property type="project" value="TreeGrafter"/>
</dbReference>
<dbReference type="InterPro" id="IPR012296">
    <property type="entry name" value="Nuclease_put_TT1808"/>
</dbReference>
<evidence type="ECO:0000256" key="1">
    <source>
        <dbReference type="ARBA" id="ARBA00004141"/>
    </source>
</evidence>
<feature type="transmembrane region" description="Helical" evidence="5">
    <location>
        <begin position="187"/>
        <end position="211"/>
    </location>
</feature>
<keyword evidence="9" id="KW-1185">Reference proteome</keyword>
<feature type="compositionally biased region" description="Polar residues" evidence="6">
    <location>
        <begin position="341"/>
        <end position="357"/>
    </location>
</feature>
<dbReference type="PANTHER" id="PTHR30371">
    <property type="entry name" value="SEC-INDEPENDENT PROTEIN TRANSLOCASE PROTEIN TATC"/>
    <property type="match status" value="1"/>
</dbReference>
<evidence type="ECO:0000256" key="2">
    <source>
        <dbReference type="ARBA" id="ARBA00022692"/>
    </source>
</evidence>
<feature type="transmembrane region" description="Helical" evidence="5">
    <location>
        <begin position="247"/>
        <end position="267"/>
    </location>
</feature>
<dbReference type="InterPro" id="IPR011335">
    <property type="entry name" value="Restrct_endonuc-II-like"/>
</dbReference>
<feature type="transmembrane region" description="Helical" evidence="5">
    <location>
        <begin position="55"/>
        <end position="77"/>
    </location>
</feature>
<dbReference type="PANTHER" id="PTHR30371:SF0">
    <property type="entry name" value="SEC-INDEPENDENT PROTEIN TRANSLOCASE PROTEIN TATC, CHLOROPLASTIC-RELATED"/>
    <property type="match status" value="1"/>
</dbReference>
<keyword evidence="5" id="KW-0813">Transport</keyword>
<dbReference type="CDD" id="cd06260">
    <property type="entry name" value="DUF820-like"/>
    <property type="match status" value="1"/>
</dbReference>
<evidence type="ECO:0000256" key="6">
    <source>
        <dbReference type="SAM" id="MobiDB-lite"/>
    </source>
</evidence>
<dbReference type="GO" id="GO:0043953">
    <property type="term" value="P:protein transport by the Tat complex"/>
    <property type="evidence" value="ECO:0007669"/>
    <property type="project" value="UniProtKB-UniRule"/>
</dbReference>
<organism evidence="8 9">
    <name type="scientific">Microseira wollei NIES-4236</name>
    <dbReference type="NCBI Taxonomy" id="2530354"/>
    <lineage>
        <taxon>Bacteria</taxon>
        <taxon>Bacillati</taxon>
        <taxon>Cyanobacteriota</taxon>
        <taxon>Cyanophyceae</taxon>
        <taxon>Oscillatoriophycideae</taxon>
        <taxon>Aerosakkonematales</taxon>
        <taxon>Aerosakkonemataceae</taxon>
        <taxon>Microseira</taxon>
    </lineage>
</organism>
<feature type="domain" description="Putative restriction endonuclease" evidence="7">
    <location>
        <begin position="399"/>
        <end position="536"/>
    </location>
</feature>
<reference evidence="8" key="1">
    <citation type="submission" date="2019-10" db="EMBL/GenBank/DDBJ databases">
        <title>Draft genome sequece of Microseira wollei NIES-4236.</title>
        <authorList>
            <person name="Yamaguchi H."/>
            <person name="Suzuki S."/>
            <person name="Kawachi M."/>
        </authorList>
    </citation>
    <scope>NUCLEOTIDE SEQUENCE</scope>
    <source>
        <strain evidence="8">NIES-4236</strain>
    </source>
</reference>
<evidence type="ECO:0000256" key="4">
    <source>
        <dbReference type="ARBA" id="ARBA00023136"/>
    </source>
</evidence>
<dbReference type="GO" id="GO:0033281">
    <property type="term" value="C:TAT protein transport complex"/>
    <property type="evidence" value="ECO:0007669"/>
    <property type="project" value="UniProtKB-UniRule"/>
</dbReference>
<dbReference type="InterPro" id="IPR019820">
    <property type="entry name" value="Sec-indep_translocase_CS"/>
</dbReference>
<dbReference type="InterPro" id="IPR002033">
    <property type="entry name" value="TatC"/>
</dbReference>
<keyword evidence="5" id="KW-1003">Cell membrane</keyword>
<dbReference type="HAMAP" id="MF_00902">
    <property type="entry name" value="TatC"/>
    <property type="match status" value="1"/>
</dbReference>
<feature type="region of interest" description="Disordered" evidence="6">
    <location>
        <begin position="315"/>
        <end position="334"/>
    </location>
</feature>
<dbReference type="InterPro" id="IPR008538">
    <property type="entry name" value="Uma2"/>
</dbReference>
<comment type="subunit">
    <text evidence="5">Forms a complex with TatA.</text>
</comment>
<keyword evidence="5" id="KW-0653">Protein transport</keyword>
<feature type="transmembrane region" description="Helical" evidence="5">
    <location>
        <begin position="97"/>
        <end position="119"/>
    </location>
</feature>
<evidence type="ECO:0000256" key="5">
    <source>
        <dbReference type="HAMAP-Rule" id="MF_00902"/>
    </source>
</evidence>
<dbReference type="PROSITE" id="PS01218">
    <property type="entry name" value="TATC"/>
    <property type="match status" value="1"/>
</dbReference>
<dbReference type="SUPFAM" id="SSF52980">
    <property type="entry name" value="Restriction endonuclease-like"/>
    <property type="match status" value="1"/>
</dbReference>
<accession>A0AAV3XCT7</accession>
<evidence type="ECO:0000259" key="7">
    <source>
        <dbReference type="Pfam" id="PF05685"/>
    </source>
</evidence>
<dbReference type="PRINTS" id="PR01840">
    <property type="entry name" value="TATCFAMILY"/>
</dbReference>
<sequence length="551" mass="60794">MQRISDKRKPMTPLDLVESSIEEGLADPTIDYLDDLPDDVEMSLFDHLEELRQRIFYSLIALVVGAVGCFLFVKPLVKLLEAPARGIKFLQLAPGEFFFVSLKVAGYSGLLVAIPVILYQIIQFILPGLTRRERRLILPVVAGSTLLFLAGLVFAYLLLIPAAVNFFMNYGEDVVEQLWSIDRYFEFVLLLLLSTGLAFQVPVIQILLGLLGIVSAKQMLSGWRYVLLGSAVLGAVLTPSTDPITQTLLAGAVVGLYFGGIAMVALLGNSQGWGRLIGAISSPFTKVNKTTVTDAIAQAPSDTVTEPATIEVLEETPTVDEENTQNGVSDLADLSQIEVENQTSQVEDTDIENQTQVDEPEKETTQLEATETTTENQLTSEASLPPPPVEEQAVPEMLPQRFLSKVTGALFTLLDLWCEDRGEVAIKRAINIKRTGGDWTEVPDLCYVSYERLPAGWMEDQACPTAPELVIDMISPKQTFGELVDKATEYLEAGVLRVWLVDCQARSITVFYSDARPRTYRGEMELTDPLFEGLELIPELLFRQARLPNAG</sequence>
<dbReference type="Gene3D" id="3.90.1570.10">
    <property type="entry name" value="tt1808, chain A"/>
    <property type="match status" value="1"/>
</dbReference>
<dbReference type="AlphaFoldDB" id="A0AAV3XCT7"/>
<proteinExistence type="inferred from homology"/>
<keyword evidence="4 5" id="KW-0472">Membrane</keyword>
<comment type="function">
    <text evidence="5">Part of the twin-arginine translocation (Tat) system that transports large folded proteins containing a characteristic twin-arginine motif in their signal peptide across membranes.</text>
</comment>
<feature type="transmembrane region" description="Helical" evidence="5">
    <location>
        <begin position="140"/>
        <end position="167"/>
    </location>
</feature>
<feature type="compositionally biased region" description="Low complexity" evidence="6">
    <location>
        <begin position="366"/>
        <end position="381"/>
    </location>
</feature>
<evidence type="ECO:0000313" key="9">
    <source>
        <dbReference type="Proteomes" id="UP001050975"/>
    </source>
</evidence>
<dbReference type="Pfam" id="PF00902">
    <property type="entry name" value="TatC"/>
    <property type="match status" value="1"/>
</dbReference>
<dbReference type="Pfam" id="PF05685">
    <property type="entry name" value="Uma2"/>
    <property type="match status" value="1"/>
</dbReference>
<evidence type="ECO:0000313" key="8">
    <source>
        <dbReference type="EMBL" id="GET38471.1"/>
    </source>
</evidence>
<name>A0AAV3XCT7_9CYAN</name>
<feature type="transmembrane region" description="Helical" evidence="5">
    <location>
        <begin position="223"/>
        <end position="241"/>
    </location>
</feature>
<keyword evidence="5" id="KW-0811">Translocation</keyword>